<comment type="caution">
    <text evidence="1">The sequence shown here is derived from an EMBL/GenBank/DDBJ whole genome shotgun (WGS) entry which is preliminary data.</text>
</comment>
<sequence length="178" mass="20021">MTGSILAYRAMCTLKERVGPDVNGVQSEGLVMGSKNGPSDTWHFISAQSMLSNVISESLYGVATGSSNIADFRHHRFFMSAIDGAMNASEYWRNAEEQRFAHSQNQPRQSWSEYSEDACRMLDLEINAASGNLQRLQRHFEALPRDFKATSGPRRNLPHLRKLGYFLGEVCKVRAKSM</sequence>
<proteinExistence type="predicted"/>
<evidence type="ECO:0000313" key="1">
    <source>
        <dbReference type="EMBL" id="TFY59656.1"/>
    </source>
</evidence>
<organism evidence="1 2">
    <name type="scientific">Dentipellis fragilis</name>
    <dbReference type="NCBI Taxonomy" id="205917"/>
    <lineage>
        <taxon>Eukaryota</taxon>
        <taxon>Fungi</taxon>
        <taxon>Dikarya</taxon>
        <taxon>Basidiomycota</taxon>
        <taxon>Agaricomycotina</taxon>
        <taxon>Agaricomycetes</taxon>
        <taxon>Russulales</taxon>
        <taxon>Hericiaceae</taxon>
        <taxon>Dentipellis</taxon>
    </lineage>
</organism>
<dbReference type="AlphaFoldDB" id="A0A4Y9YAS7"/>
<gene>
    <name evidence="1" type="ORF">EVG20_g7701</name>
</gene>
<protein>
    <submittedName>
        <fullName evidence="1">Uncharacterized protein</fullName>
    </submittedName>
</protein>
<evidence type="ECO:0000313" key="2">
    <source>
        <dbReference type="Proteomes" id="UP000298327"/>
    </source>
</evidence>
<keyword evidence="2" id="KW-1185">Reference proteome</keyword>
<name>A0A4Y9YAS7_9AGAM</name>
<reference evidence="1 2" key="1">
    <citation type="submission" date="2019-02" db="EMBL/GenBank/DDBJ databases">
        <title>Genome sequencing of the rare red list fungi Dentipellis fragilis.</title>
        <authorList>
            <person name="Buettner E."/>
            <person name="Kellner H."/>
        </authorList>
    </citation>
    <scope>NUCLEOTIDE SEQUENCE [LARGE SCALE GENOMIC DNA]</scope>
    <source>
        <strain evidence="1 2">DSM 105465</strain>
    </source>
</reference>
<dbReference type="Proteomes" id="UP000298327">
    <property type="component" value="Unassembled WGS sequence"/>
</dbReference>
<dbReference type="EMBL" id="SEOQ01000606">
    <property type="protein sequence ID" value="TFY59656.1"/>
    <property type="molecule type" value="Genomic_DNA"/>
</dbReference>
<accession>A0A4Y9YAS7</accession>